<dbReference type="AlphaFoldDB" id="A0A9P1N3C5"/>
<reference evidence="8" key="1">
    <citation type="submission" date="2022-11" db="EMBL/GenBank/DDBJ databases">
        <authorList>
            <person name="Kikuchi T."/>
        </authorList>
    </citation>
    <scope>NUCLEOTIDE SEQUENCE</scope>
    <source>
        <strain evidence="8">PS1010</strain>
    </source>
</reference>
<dbReference type="PANTHER" id="PTHR45957">
    <property type="entry name" value="ANAPHASE-PROMOTING COMPLEX SUBUNIT 2"/>
    <property type="match status" value="1"/>
</dbReference>
<evidence type="ECO:0000256" key="6">
    <source>
        <dbReference type="PROSITE-ProRule" id="PRU00330"/>
    </source>
</evidence>
<dbReference type="Gene3D" id="1.20.1310.10">
    <property type="entry name" value="Cullin Repeats"/>
    <property type="match status" value="1"/>
</dbReference>
<evidence type="ECO:0000256" key="1">
    <source>
        <dbReference type="ARBA" id="ARBA00016068"/>
    </source>
</evidence>
<dbReference type="GO" id="GO:0005680">
    <property type="term" value="C:anaphase-promoting complex"/>
    <property type="evidence" value="ECO:0007669"/>
    <property type="project" value="TreeGrafter"/>
</dbReference>
<dbReference type="InterPro" id="IPR016158">
    <property type="entry name" value="Cullin_homology"/>
</dbReference>
<comment type="similarity">
    <text evidence="6">Belongs to the cullin family.</text>
</comment>
<dbReference type="GO" id="GO:0006511">
    <property type="term" value="P:ubiquitin-dependent protein catabolic process"/>
    <property type="evidence" value="ECO:0007669"/>
    <property type="project" value="InterPro"/>
</dbReference>
<dbReference type="GO" id="GO:0051301">
    <property type="term" value="P:cell division"/>
    <property type="evidence" value="ECO:0007669"/>
    <property type="project" value="UniProtKB-KW"/>
</dbReference>
<proteinExistence type="inferred from homology"/>
<dbReference type="EMBL" id="CANHGI010000003">
    <property type="protein sequence ID" value="CAI5446306.1"/>
    <property type="molecule type" value="Genomic_DNA"/>
</dbReference>
<keyword evidence="9" id="KW-1185">Reference proteome</keyword>
<dbReference type="SMART" id="SM01013">
    <property type="entry name" value="APC2"/>
    <property type="match status" value="1"/>
</dbReference>
<dbReference type="Pfam" id="PF25773">
    <property type="entry name" value="TPR_ANAPC2"/>
    <property type="match status" value="1"/>
</dbReference>
<evidence type="ECO:0000313" key="8">
    <source>
        <dbReference type="EMBL" id="CAI5446306.1"/>
    </source>
</evidence>
<dbReference type="PROSITE" id="PS50069">
    <property type="entry name" value="CULLIN_2"/>
    <property type="match status" value="1"/>
</dbReference>
<dbReference type="GO" id="GO:0070979">
    <property type="term" value="P:protein K11-linked ubiquitination"/>
    <property type="evidence" value="ECO:0007669"/>
    <property type="project" value="TreeGrafter"/>
</dbReference>
<dbReference type="GO" id="GO:0031625">
    <property type="term" value="F:ubiquitin protein ligase binding"/>
    <property type="evidence" value="ECO:0007669"/>
    <property type="project" value="InterPro"/>
</dbReference>
<feature type="domain" description="Cullin family profile" evidence="7">
    <location>
        <begin position="387"/>
        <end position="579"/>
    </location>
</feature>
<protein>
    <recommendedName>
        <fullName evidence="1">Anaphase-promoting complex subunit 2</fullName>
    </recommendedName>
</protein>
<keyword evidence="4" id="KW-0833">Ubl conjugation pathway</keyword>
<dbReference type="InterPro" id="IPR014786">
    <property type="entry name" value="ANAPC2_C"/>
</dbReference>
<dbReference type="InterPro" id="IPR044554">
    <property type="entry name" value="ANAPC2"/>
</dbReference>
<dbReference type="OrthoDB" id="5581181at2759"/>
<dbReference type="Pfam" id="PF26557">
    <property type="entry name" value="Cullin_AB"/>
    <property type="match status" value="1"/>
</dbReference>
<keyword evidence="5" id="KW-0131">Cell cycle</keyword>
<evidence type="ECO:0000259" key="7">
    <source>
        <dbReference type="PROSITE" id="PS50069"/>
    </source>
</evidence>
<comment type="caution">
    <text evidence="8">The sequence shown here is derived from an EMBL/GenBank/DDBJ whole genome shotgun (WGS) entry which is preliminary data.</text>
</comment>
<dbReference type="GO" id="GO:0007091">
    <property type="term" value="P:metaphase/anaphase transition of mitotic cell cycle"/>
    <property type="evidence" value="ECO:0007669"/>
    <property type="project" value="TreeGrafter"/>
</dbReference>
<dbReference type="InterPro" id="IPR059120">
    <property type="entry name" value="Cullin-like_AB"/>
</dbReference>
<gene>
    <name evidence="8" type="ORF">CAMP_LOCUS8943</name>
</gene>
<dbReference type="Gene3D" id="1.10.10.10">
    <property type="entry name" value="Winged helix-like DNA-binding domain superfamily/Winged helix DNA-binding domain"/>
    <property type="match status" value="1"/>
</dbReference>
<dbReference type="InterPro" id="IPR036317">
    <property type="entry name" value="Cullin_homology_sf"/>
</dbReference>
<dbReference type="InterPro" id="IPR036388">
    <property type="entry name" value="WH-like_DNA-bd_sf"/>
</dbReference>
<dbReference type="InterPro" id="IPR057975">
    <property type="entry name" value="TPR_ANAPC2"/>
</dbReference>
<keyword evidence="3" id="KW-0498">Mitosis</keyword>
<evidence type="ECO:0000256" key="3">
    <source>
        <dbReference type="ARBA" id="ARBA00022776"/>
    </source>
</evidence>
<evidence type="ECO:0000256" key="5">
    <source>
        <dbReference type="ARBA" id="ARBA00023306"/>
    </source>
</evidence>
<dbReference type="SMART" id="SM00182">
    <property type="entry name" value="CULLIN"/>
    <property type="match status" value="1"/>
</dbReference>
<organism evidence="8 9">
    <name type="scientific">Caenorhabditis angaria</name>
    <dbReference type="NCBI Taxonomy" id="860376"/>
    <lineage>
        <taxon>Eukaryota</taxon>
        <taxon>Metazoa</taxon>
        <taxon>Ecdysozoa</taxon>
        <taxon>Nematoda</taxon>
        <taxon>Chromadorea</taxon>
        <taxon>Rhabditida</taxon>
        <taxon>Rhabditina</taxon>
        <taxon>Rhabditomorpha</taxon>
        <taxon>Rhabditoidea</taxon>
        <taxon>Rhabditidae</taxon>
        <taxon>Peloderinae</taxon>
        <taxon>Caenorhabditis</taxon>
    </lineage>
</organism>
<dbReference type="Proteomes" id="UP001152747">
    <property type="component" value="Unassembled WGS sequence"/>
</dbReference>
<sequence length="704" mass="81998">MEEDKKSQIASFRRKTRDASKICRQPGVIRELAGFYTDSRDDFLDFGRSKGVPEEELNGPTISELIFPISERRLISQLFKPFFMVHFAVWRVEQITDGQTFESGVKLDKSYYSQEKRREYWDYYRDYEVFSKELRKGSINIAGHLEEIALSLTKEISAGYIEHEWRTNNKELKCVWFQELINVMNSWSSMATGIDLSNILTYQICKGAIHQMTEHIYRIVVTEFPRKFRTIFTLRYCMQQTNNHARDHLTKYLLSEVEKYLLLASVDTKIILNAYASCVESLRELDSTCIIMHRICGIIKEYLKKRNDTVQQIISYITSDKKEELEKDLTNSKRSAMMDEDELKGVNDEFLPENMDPTGWYEWEPHPCDSVIGETAHGRQSIDVFNMLVSVYGSKELFVKEYRSLLAERMSNSDKKDPVFERRYLELLKLRFQYSELQHCDVMLRDVEHSQHVDQCVEKFTGLPVSGCIVSAHYWPKIEQEKVEDNYGVMPEALSNAMKIYARKYSEVREQRELCWLKDIGCVEIDLELDGVRIEKTIPNMYATVLYLLLEKESWTAPEVAEKLGLTTSHARRRLDWWRKQGLLTVGVMPGGTLELWSLTKNTNGLASNRAKSPEPIDEDEMAIDDSADIVESLEQYWGYTRNYISNHGANGEVKAERMHRVYRMFGSPTSGPTLDHVTTFLQRKVQLGLLTCSNGYYRVVQKQ</sequence>
<dbReference type="Gene3D" id="3.30.230.130">
    <property type="entry name" value="Cullin, Chain C, Domain 2"/>
    <property type="match status" value="1"/>
</dbReference>
<accession>A0A9P1N3C5</accession>
<dbReference type="PANTHER" id="PTHR45957:SF1">
    <property type="entry name" value="ANAPHASE-PROMOTING COMPLEX SUBUNIT 2"/>
    <property type="match status" value="1"/>
</dbReference>
<evidence type="ECO:0000256" key="4">
    <source>
        <dbReference type="ARBA" id="ARBA00022786"/>
    </source>
</evidence>
<dbReference type="SUPFAM" id="SSF75632">
    <property type="entry name" value="Cullin homology domain"/>
    <property type="match status" value="1"/>
</dbReference>
<keyword evidence="2" id="KW-0132">Cell division</keyword>
<evidence type="ECO:0000256" key="2">
    <source>
        <dbReference type="ARBA" id="ARBA00022618"/>
    </source>
</evidence>
<evidence type="ECO:0000313" key="9">
    <source>
        <dbReference type="Proteomes" id="UP001152747"/>
    </source>
</evidence>
<name>A0A9P1N3C5_9PELO</name>